<keyword evidence="2" id="KW-1185">Reference proteome</keyword>
<dbReference type="AlphaFoldDB" id="A0A937RT32"/>
<protein>
    <submittedName>
        <fullName evidence="1">Uncharacterized protein</fullName>
    </submittedName>
</protein>
<dbReference type="RefSeq" id="WP_203007741.1">
    <property type="nucleotide sequence ID" value="NZ_JADWYU010000390.1"/>
</dbReference>
<proteinExistence type="predicted"/>
<evidence type="ECO:0000313" key="2">
    <source>
        <dbReference type="Proteomes" id="UP000604475"/>
    </source>
</evidence>
<gene>
    <name evidence="1" type="ORF">I7412_35000</name>
</gene>
<comment type="caution">
    <text evidence="1">The sequence shown here is derived from an EMBL/GenBank/DDBJ whole genome shotgun (WGS) entry which is preliminary data.</text>
</comment>
<organism evidence="1 2">
    <name type="scientific">Frankia nepalensis</name>
    <dbReference type="NCBI Taxonomy" id="1836974"/>
    <lineage>
        <taxon>Bacteria</taxon>
        <taxon>Bacillati</taxon>
        <taxon>Actinomycetota</taxon>
        <taxon>Actinomycetes</taxon>
        <taxon>Frankiales</taxon>
        <taxon>Frankiaceae</taxon>
        <taxon>Frankia</taxon>
    </lineage>
</organism>
<evidence type="ECO:0000313" key="1">
    <source>
        <dbReference type="EMBL" id="MBL7632273.1"/>
    </source>
</evidence>
<sequence length="221" mass="23230">MVGLTEPWTTAGGVAPLRMLRMLPLRAAVASAPRDSRPLPGLPSSAVVSVAWRLDGAGRVVGAMLPSGHPDGGPLGARVLAGEGIWLAKMWPVGQEVSPDGALVELAAEPVRLVVHAPGGDIAGTLDQPCRPPVDARGMSGLVRDLRRDSRQVRIRVADRVWWLRAAGVFGVRVSRGGRPVYTTRGMLGNFAPDADELDISVVLLTLASIPSSTYAPILGF</sequence>
<name>A0A937RT32_9ACTN</name>
<dbReference type="Proteomes" id="UP000604475">
    <property type="component" value="Unassembled WGS sequence"/>
</dbReference>
<reference evidence="1" key="1">
    <citation type="submission" date="2020-12" db="EMBL/GenBank/DDBJ databases">
        <title>Genomic characterization of non-nitrogen-fixing Frankia strains.</title>
        <authorList>
            <person name="Carlos-Shanley C."/>
            <person name="Guerra T."/>
            <person name="Hahn D."/>
        </authorList>
    </citation>
    <scope>NUCLEOTIDE SEQUENCE</scope>
    <source>
        <strain evidence="1">CN6</strain>
    </source>
</reference>
<dbReference type="EMBL" id="JAEACQ010000303">
    <property type="protein sequence ID" value="MBL7632273.1"/>
    <property type="molecule type" value="Genomic_DNA"/>
</dbReference>
<accession>A0A937RT32</accession>